<organism evidence="6 7">
    <name type="scientific">Microcoleus asticus IPMA8</name>
    <dbReference type="NCBI Taxonomy" id="2563858"/>
    <lineage>
        <taxon>Bacteria</taxon>
        <taxon>Bacillati</taxon>
        <taxon>Cyanobacteriota</taxon>
        <taxon>Cyanophyceae</taxon>
        <taxon>Oscillatoriophycideae</taxon>
        <taxon>Oscillatoriales</taxon>
        <taxon>Microcoleaceae</taxon>
        <taxon>Microcoleus</taxon>
        <taxon>Microcoleus asticus</taxon>
    </lineage>
</organism>
<dbReference type="Pfam" id="PF00575">
    <property type="entry name" value="S1"/>
    <property type="match status" value="1"/>
</dbReference>
<dbReference type="SUPFAM" id="SSF50249">
    <property type="entry name" value="Nucleic acid-binding proteins"/>
    <property type="match status" value="3"/>
</dbReference>
<feature type="domain" description="S1 motif" evidence="5">
    <location>
        <begin position="770"/>
        <end position="858"/>
    </location>
</feature>
<evidence type="ECO:0000313" key="7">
    <source>
        <dbReference type="Proteomes" id="UP000702425"/>
    </source>
</evidence>
<feature type="region of interest" description="Disordered" evidence="4">
    <location>
        <begin position="345"/>
        <end position="368"/>
    </location>
</feature>
<proteinExistence type="predicted"/>
<dbReference type="Gene3D" id="2.40.50.140">
    <property type="entry name" value="Nucleic acid-binding proteins"/>
    <property type="match status" value="2"/>
</dbReference>
<evidence type="ECO:0000256" key="4">
    <source>
        <dbReference type="SAM" id="MobiDB-lite"/>
    </source>
</evidence>
<evidence type="ECO:0000256" key="1">
    <source>
        <dbReference type="ARBA" id="ARBA00022722"/>
    </source>
</evidence>
<protein>
    <submittedName>
        <fullName evidence="6">Ribonuclease R</fullName>
        <ecNumber evidence="6">3.1.13.1</ecNumber>
    </submittedName>
</protein>
<keyword evidence="3" id="KW-0269">Exonuclease</keyword>
<dbReference type="Pfam" id="PF17876">
    <property type="entry name" value="CSD2"/>
    <property type="match status" value="1"/>
</dbReference>
<name>A0ABX2CYN2_9CYAN</name>
<accession>A0ABX2CYN2</accession>
<evidence type="ECO:0000259" key="5">
    <source>
        <dbReference type="PROSITE" id="PS50126"/>
    </source>
</evidence>
<feature type="compositionally biased region" description="Polar residues" evidence="4">
    <location>
        <begin position="345"/>
        <end position="364"/>
    </location>
</feature>
<dbReference type="InterPro" id="IPR003029">
    <property type="entry name" value="S1_domain"/>
</dbReference>
<feature type="compositionally biased region" description="Polar residues" evidence="4">
    <location>
        <begin position="10"/>
        <end position="23"/>
    </location>
</feature>
<dbReference type="InterPro" id="IPR050180">
    <property type="entry name" value="RNR_Ribonuclease"/>
</dbReference>
<keyword evidence="1" id="KW-0540">Nuclease</keyword>
<dbReference type="EC" id="3.1.13.1" evidence="6"/>
<keyword evidence="7" id="KW-1185">Reference proteome</keyword>
<dbReference type="Pfam" id="PF08206">
    <property type="entry name" value="OB_RNB"/>
    <property type="match status" value="1"/>
</dbReference>
<dbReference type="PROSITE" id="PS50126">
    <property type="entry name" value="S1"/>
    <property type="match status" value="1"/>
</dbReference>
<dbReference type="InterPro" id="IPR040476">
    <property type="entry name" value="CSD2"/>
</dbReference>
<dbReference type="Pfam" id="PF00773">
    <property type="entry name" value="RNB"/>
    <property type="match status" value="1"/>
</dbReference>
<dbReference type="InterPro" id="IPR011129">
    <property type="entry name" value="CSD"/>
</dbReference>
<dbReference type="PANTHER" id="PTHR23355:SF9">
    <property type="entry name" value="DIS3-LIKE EXONUCLEASE 2"/>
    <property type="match status" value="1"/>
</dbReference>
<dbReference type="InterPro" id="IPR001900">
    <property type="entry name" value="RNase_II/R"/>
</dbReference>
<keyword evidence="2 6" id="KW-0378">Hydrolase</keyword>
<dbReference type="InterPro" id="IPR012340">
    <property type="entry name" value="NA-bd_OB-fold"/>
</dbReference>
<dbReference type="PANTHER" id="PTHR23355">
    <property type="entry name" value="RIBONUCLEASE"/>
    <property type="match status" value="1"/>
</dbReference>
<dbReference type="SMART" id="SM00357">
    <property type="entry name" value="CSP"/>
    <property type="match status" value="1"/>
</dbReference>
<dbReference type="SMART" id="SM00955">
    <property type="entry name" value="RNB"/>
    <property type="match status" value="1"/>
</dbReference>
<sequence>MRDSFLHRQPSVQDRQQTISTKPVSGEKLKKSSRSNKVAVLASPPINPRICWEAGTARARGSAADFAKIRLIAGNKRIDRYMEFSIAALLANFTEDKLVAPKALEKKLDCNDATSQLKLQIALEALEKIGILVKDKGRYRRVAEDDVVEAKLRCSSKGFCFAIQDAEGSEDVYVRESHLSTAWNGDRVLVKIIKEGSRRRSPEGEVMLILERANPSVLARVKQTATPTGRVSYRAIPLDDRLLFELDLLANGTNLQEAIDHLVHVEVKRYPLGTHRPVGKVVQVLGSDAEAADDLDIVCCKHDLPRSFPAAVIKAAENLPSKVKKTDIKKRLDLRNILTVTFSKNEPGTINSENDAPQAEQENLSEGAVENEFDPTSFLSDPPVERALSIETLKPGRWQIGIHISDAAEYVQPETPIDREARKRGTAAHLGDKIIAVLPEILNERCSLLPDTERLAFSILLTLDESGELLEYEIQTSVIQIDYHLTYEQAQAIIEPGDAEEHPLSSALRPFLDQLGAASQAARQARLKRGAFELNLPDANSHFDDEGELGAFATAPPAQSAVSELVVLANQAVATHLQALGVPAIYRVQPMPDPADIQEFIKLSNNLGGELYLETEEEVLPFDFQRFTQQFAGLKSERVLTYLLEDTMKPAVYSTTPKPHFGLALSEGYTRCTSPLSRYADLLVLRVLQAVFEQGRSSRTTRAKEKVDLHHSSCHGQITWNVLPPDLHHEFETEFASAVVHLTERERVAEDAESDLQGLKKTGLMKERTGQTFQGLITGVQSYGFFVEIEVRPPESDILRVEGLVHVSSLKDDWYEYRSRQQTLVGRKNRNQYRLGDRVEVQVKSVDYYRQQIDLVAVGGGSQAFDDDE</sequence>
<evidence type="ECO:0000256" key="2">
    <source>
        <dbReference type="ARBA" id="ARBA00022801"/>
    </source>
</evidence>
<gene>
    <name evidence="6" type="primary">rnr_2</name>
    <name evidence="6" type="ORF">E5S67_03137</name>
</gene>
<reference evidence="6 7" key="1">
    <citation type="journal article" date="2020" name="Sci. Rep.">
        <title>A novel cyanobacterial geosmin producer, revising GeoA distribution and dispersion patterns in Bacteria.</title>
        <authorList>
            <person name="Churro C."/>
            <person name="Semedo-Aguiar A.P."/>
            <person name="Silva A.D."/>
            <person name="Pereira-Leal J.B."/>
            <person name="Leite R.B."/>
        </authorList>
    </citation>
    <scope>NUCLEOTIDE SEQUENCE [LARGE SCALE GENOMIC DNA]</scope>
    <source>
        <strain evidence="6 7">IPMA8</strain>
    </source>
</reference>
<dbReference type="InterPro" id="IPR013223">
    <property type="entry name" value="RNase_B_OB_dom"/>
</dbReference>
<dbReference type="GO" id="GO:0008859">
    <property type="term" value="F:exoribonuclease II activity"/>
    <property type="evidence" value="ECO:0007669"/>
    <property type="project" value="UniProtKB-EC"/>
</dbReference>
<evidence type="ECO:0000256" key="3">
    <source>
        <dbReference type="ARBA" id="ARBA00022839"/>
    </source>
</evidence>
<feature type="region of interest" description="Disordered" evidence="4">
    <location>
        <begin position="1"/>
        <end position="32"/>
    </location>
</feature>
<dbReference type="Proteomes" id="UP000702425">
    <property type="component" value="Unassembled WGS sequence"/>
</dbReference>
<dbReference type="EMBL" id="SRRZ01000054">
    <property type="protein sequence ID" value="NQE35406.1"/>
    <property type="molecule type" value="Genomic_DNA"/>
</dbReference>
<evidence type="ECO:0000313" key="6">
    <source>
        <dbReference type="EMBL" id="NQE35406.1"/>
    </source>
</evidence>
<dbReference type="CDD" id="cd04471">
    <property type="entry name" value="S1_RNase_R"/>
    <property type="match status" value="1"/>
</dbReference>
<comment type="caution">
    <text evidence="6">The sequence shown here is derived from an EMBL/GenBank/DDBJ whole genome shotgun (WGS) entry which is preliminary data.</text>
</comment>
<dbReference type="SMART" id="SM00316">
    <property type="entry name" value="S1"/>
    <property type="match status" value="2"/>
</dbReference>